<dbReference type="Proteomes" id="UP000483820">
    <property type="component" value="Chromosome IV"/>
</dbReference>
<dbReference type="InterPro" id="IPR053105">
    <property type="entry name" value="Class_V-like_SAM-MTase"/>
</dbReference>
<comment type="caution">
    <text evidence="2">The sequence shown here is derived from an EMBL/GenBank/DDBJ whole genome shotgun (WGS) entry which is preliminary data.</text>
</comment>
<dbReference type="PANTHER" id="PTHR47250">
    <property type="entry name" value="HISTONE-LYSINE N-METHYLTRANSFERASE SET-6"/>
    <property type="match status" value="1"/>
</dbReference>
<dbReference type="PROSITE" id="PS50280">
    <property type="entry name" value="SET"/>
    <property type="match status" value="1"/>
</dbReference>
<proteinExistence type="predicted"/>
<name>A0A6A5GUY9_CAERE</name>
<dbReference type="KEGG" id="crq:GCK72_014630"/>
<organism evidence="2 3">
    <name type="scientific">Caenorhabditis remanei</name>
    <name type="common">Caenorhabditis vulgaris</name>
    <dbReference type="NCBI Taxonomy" id="31234"/>
    <lineage>
        <taxon>Eukaryota</taxon>
        <taxon>Metazoa</taxon>
        <taxon>Ecdysozoa</taxon>
        <taxon>Nematoda</taxon>
        <taxon>Chromadorea</taxon>
        <taxon>Rhabditida</taxon>
        <taxon>Rhabditina</taxon>
        <taxon>Rhabditomorpha</taxon>
        <taxon>Rhabditoidea</taxon>
        <taxon>Rhabditidae</taxon>
        <taxon>Peloderinae</taxon>
        <taxon>Caenorhabditis</taxon>
    </lineage>
</organism>
<accession>A0A6A5GUY9</accession>
<dbReference type="InterPro" id="IPR001214">
    <property type="entry name" value="SET_dom"/>
</dbReference>
<dbReference type="SUPFAM" id="SSF82199">
    <property type="entry name" value="SET domain"/>
    <property type="match status" value="1"/>
</dbReference>
<feature type="domain" description="SET" evidence="1">
    <location>
        <begin position="363"/>
        <end position="507"/>
    </location>
</feature>
<evidence type="ECO:0000313" key="3">
    <source>
        <dbReference type="Proteomes" id="UP000483820"/>
    </source>
</evidence>
<evidence type="ECO:0000313" key="2">
    <source>
        <dbReference type="EMBL" id="KAF1758172.1"/>
    </source>
</evidence>
<dbReference type="GeneID" id="9817326"/>
<dbReference type="RefSeq" id="XP_053585151.1">
    <property type="nucleotide sequence ID" value="XM_053730379.1"/>
</dbReference>
<dbReference type="Gene3D" id="2.170.270.10">
    <property type="entry name" value="SET domain"/>
    <property type="match status" value="1"/>
</dbReference>
<evidence type="ECO:0000259" key="1">
    <source>
        <dbReference type="PROSITE" id="PS50280"/>
    </source>
</evidence>
<dbReference type="SMART" id="SM00317">
    <property type="entry name" value="SET"/>
    <property type="match status" value="1"/>
</dbReference>
<dbReference type="Pfam" id="PF00856">
    <property type="entry name" value="SET"/>
    <property type="match status" value="1"/>
</dbReference>
<dbReference type="PANTHER" id="PTHR47250:SF2">
    <property type="entry name" value="SET DOMAIN-CONTAINING PROTEIN"/>
    <property type="match status" value="1"/>
</dbReference>
<dbReference type="AlphaFoldDB" id="A0A6A5GUY9"/>
<dbReference type="EMBL" id="WUAV01000004">
    <property type="protein sequence ID" value="KAF1758172.1"/>
    <property type="molecule type" value="Genomic_DNA"/>
</dbReference>
<protein>
    <recommendedName>
        <fullName evidence="1">SET domain-containing protein</fullName>
    </recommendedName>
</protein>
<sequence>MLIILFFQVPGLLHSIKGRIYKVNDRKRIGAKLKKEIGAKLQEEHQKEQIKCVKQMGALVDHPDAGLVNFSKSVMKSFQFENKSNPAKYHEYLVASIPDRIKILKAGSSVVTEQPNWDQYAYFKKELRKLMKKMSEDEDLKRFFRYDVGNATDLARSCRFIAQRIVQGRHEDGTEGMKKVKADKQRRLKKISGLEEYAKVFIPPQIRIKITDNITFNDLDVLPVYSDLENETLENLDIPDVLTYNYIDVNFVNIIREKQLARAIALSEEEQNHIKCDCHSDQESLIPCYENDACPCYIMNKKLMKFQVDNGEEPVKFKTFEPINFNNIKNAFYNHVSFACSELCKCSGKCSNNPLFLISKRIFPLQIHRVDSLVGFQPFSPVFIPAGTPVALFTGELISREYLNEKDVDYSYQITYDNDAKWRAFVLSMRNQFSEEYVQILVHLCSLNYYINPKHHGNIGRTAGHSCVSNMDMMKIYQKSLTPAHANLMMFTLEDIFPGTTLTIDYGYAFADKLHSFCKCGTFACINNPKGEPFETLNSFSLAVCVKEIHDEKRRQYLKNVVEPLKREMEN</sequence>
<dbReference type="CTD" id="9817326"/>
<reference evidence="2 3" key="1">
    <citation type="submission" date="2019-12" db="EMBL/GenBank/DDBJ databases">
        <title>Chromosome-level assembly of the Caenorhabditis remanei genome.</title>
        <authorList>
            <person name="Teterina A.A."/>
            <person name="Willis J.H."/>
            <person name="Phillips P.C."/>
        </authorList>
    </citation>
    <scope>NUCLEOTIDE SEQUENCE [LARGE SCALE GENOMIC DNA]</scope>
    <source>
        <strain evidence="2 3">PX506</strain>
        <tissue evidence="2">Whole organism</tissue>
    </source>
</reference>
<gene>
    <name evidence="2" type="ORF">GCK72_014630</name>
</gene>
<dbReference type="InterPro" id="IPR046341">
    <property type="entry name" value="SET_dom_sf"/>
</dbReference>